<feature type="transmembrane region" description="Helical" evidence="1">
    <location>
        <begin position="184"/>
        <end position="208"/>
    </location>
</feature>
<feature type="chain" id="PRO_5046545337" evidence="2">
    <location>
        <begin position="21"/>
        <end position="267"/>
    </location>
</feature>
<keyword evidence="1" id="KW-1133">Transmembrane helix</keyword>
<dbReference type="EMBL" id="JAJNEC010000008">
    <property type="protein sequence ID" value="MCD2425996.1"/>
    <property type="molecule type" value="Genomic_DNA"/>
</dbReference>
<proteinExistence type="predicted"/>
<evidence type="ECO:0000313" key="3">
    <source>
        <dbReference type="EMBL" id="MCD2425996.1"/>
    </source>
</evidence>
<sequence length="267" mass="28084">MKFRFLLSVIGVFMVLLSAAQNCLKVTSAAFSNPSNDGQTWQLDIAFTASGNKTLEVNIYCNNVLIKQDCFQHNGNGTMQYTGLSCGTGLSTLKAVFVPRTGSCGSAQCGNSSVVIGGNPLPVAFESITVVKKEHQIMINWTTASENNCKGFVVEGSDDNVNWTTIGKLDSKAANGTSSGPLDYSLVIGLPVAAAALGMGGLFLLTLVRSRWARVLALAAVVVAAGACLKDDKAVDLESGAVGFIRVAQYDKDGGVQYSKVIKVVND</sequence>
<keyword evidence="1" id="KW-0812">Transmembrane</keyword>
<evidence type="ECO:0000256" key="2">
    <source>
        <dbReference type="SAM" id="SignalP"/>
    </source>
</evidence>
<evidence type="ECO:0000313" key="4">
    <source>
        <dbReference type="Proteomes" id="UP001199816"/>
    </source>
</evidence>
<protein>
    <submittedName>
        <fullName evidence="3">Uncharacterized protein</fullName>
    </submittedName>
</protein>
<feature type="signal peptide" evidence="2">
    <location>
        <begin position="1"/>
        <end position="20"/>
    </location>
</feature>
<keyword evidence="2" id="KW-0732">Signal</keyword>
<name>A0ABS8PY42_9BACT</name>
<dbReference type="RefSeq" id="WP_231008587.1">
    <property type="nucleotide sequence ID" value="NZ_JAJNEC010000008.1"/>
</dbReference>
<comment type="caution">
    <text evidence="3">The sequence shown here is derived from an EMBL/GenBank/DDBJ whole genome shotgun (WGS) entry which is preliminary data.</text>
</comment>
<organism evidence="3 4">
    <name type="scientific">Niabella pedocola</name>
    <dbReference type="NCBI Taxonomy" id="1752077"/>
    <lineage>
        <taxon>Bacteria</taxon>
        <taxon>Pseudomonadati</taxon>
        <taxon>Bacteroidota</taxon>
        <taxon>Chitinophagia</taxon>
        <taxon>Chitinophagales</taxon>
        <taxon>Chitinophagaceae</taxon>
        <taxon>Niabella</taxon>
    </lineage>
</organism>
<evidence type="ECO:0000256" key="1">
    <source>
        <dbReference type="SAM" id="Phobius"/>
    </source>
</evidence>
<keyword evidence="1" id="KW-0472">Membrane</keyword>
<keyword evidence="4" id="KW-1185">Reference proteome</keyword>
<accession>A0ABS8PY42</accession>
<reference evidence="3 4" key="1">
    <citation type="submission" date="2021-11" db="EMBL/GenBank/DDBJ databases">
        <title>Genomic of Niabella pedocola.</title>
        <authorList>
            <person name="Wu T."/>
        </authorList>
    </citation>
    <scope>NUCLEOTIDE SEQUENCE [LARGE SCALE GENOMIC DNA]</scope>
    <source>
        <strain evidence="3 4">JCM 31011</strain>
    </source>
</reference>
<gene>
    <name evidence="3" type="ORF">LQ567_24645</name>
</gene>
<dbReference type="Proteomes" id="UP001199816">
    <property type="component" value="Unassembled WGS sequence"/>
</dbReference>